<organism evidence="2 3">
    <name type="scientific">Daphnia galeata</name>
    <dbReference type="NCBI Taxonomy" id="27404"/>
    <lineage>
        <taxon>Eukaryota</taxon>
        <taxon>Metazoa</taxon>
        <taxon>Ecdysozoa</taxon>
        <taxon>Arthropoda</taxon>
        <taxon>Crustacea</taxon>
        <taxon>Branchiopoda</taxon>
        <taxon>Diplostraca</taxon>
        <taxon>Cladocera</taxon>
        <taxon>Anomopoda</taxon>
        <taxon>Daphniidae</taxon>
        <taxon>Daphnia</taxon>
    </lineage>
</organism>
<name>A0A8J2WIM3_9CRUS</name>
<dbReference type="AlphaFoldDB" id="A0A8J2WIM3"/>
<reference evidence="2" key="1">
    <citation type="submission" date="2021-11" db="EMBL/GenBank/DDBJ databases">
        <authorList>
            <person name="Schell T."/>
        </authorList>
    </citation>
    <scope>NUCLEOTIDE SEQUENCE</scope>
    <source>
        <strain evidence="2">M5</strain>
    </source>
</reference>
<keyword evidence="3" id="KW-1185">Reference proteome</keyword>
<sequence length="71" mass="7922">MTIPESDSIRQRASQEDTNKIRKESLPKEGENSSSIDSIADNSLTDVVSNSKDELQMDRRVMANNHVVTAM</sequence>
<proteinExistence type="predicted"/>
<protein>
    <submittedName>
        <fullName evidence="2">Uncharacterized protein</fullName>
    </submittedName>
</protein>
<evidence type="ECO:0000256" key="1">
    <source>
        <dbReference type="SAM" id="MobiDB-lite"/>
    </source>
</evidence>
<evidence type="ECO:0000313" key="3">
    <source>
        <dbReference type="Proteomes" id="UP000789390"/>
    </source>
</evidence>
<gene>
    <name evidence="2" type="ORF">DGAL_LOCUS11749</name>
</gene>
<dbReference type="Proteomes" id="UP000789390">
    <property type="component" value="Unassembled WGS sequence"/>
</dbReference>
<accession>A0A8J2WIM3</accession>
<evidence type="ECO:0000313" key="2">
    <source>
        <dbReference type="EMBL" id="CAH0108372.1"/>
    </source>
</evidence>
<dbReference type="EMBL" id="CAKKLH010000283">
    <property type="protein sequence ID" value="CAH0108372.1"/>
    <property type="molecule type" value="Genomic_DNA"/>
</dbReference>
<feature type="compositionally biased region" description="Basic and acidic residues" evidence="1">
    <location>
        <begin position="7"/>
        <end position="31"/>
    </location>
</feature>
<feature type="region of interest" description="Disordered" evidence="1">
    <location>
        <begin position="1"/>
        <end position="54"/>
    </location>
</feature>
<feature type="compositionally biased region" description="Low complexity" evidence="1">
    <location>
        <begin position="32"/>
        <end position="43"/>
    </location>
</feature>
<comment type="caution">
    <text evidence="2">The sequence shown here is derived from an EMBL/GenBank/DDBJ whole genome shotgun (WGS) entry which is preliminary data.</text>
</comment>